<protein>
    <submittedName>
        <fullName evidence="2">Putative lipoprotein</fullName>
    </submittedName>
</protein>
<keyword evidence="3" id="KW-1185">Reference proteome</keyword>
<dbReference type="AlphaFoldDB" id="A0A059FJ83"/>
<organism evidence="2 3">
    <name type="scientific">Hyphomonas hirschiana VP5</name>
    <dbReference type="NCBI Taxonomy" id="1280951"/>
    <lineage>
        <taxon>Bacteria</taxon>
        <taxon>Pseudomonadati</taxon>
        <taxon>Pseudomonadota</taxon>
        <taxon>Alphaproteobacteria</taxon>
        <taxon>Hyphomonadales</taxon>
        <taxon>Hyphomonadaceae</taxon>
        <taxon>Hyphomonas</taxon>
    </lineage>
</organism>
<dbReference type="PROSITE" id="PS51257">
    <property type="entry name" value="PROKAR_LIPOPROTEIN"/>
    <property type="match status" value="1"/>
</dbReference>
<comment type="caution">
    <text evidence="2">The sequence shown here is derived from an EMBL/GenBank/DDBJ whole genome shotgun (WGS) entry which is preliminary data.</text>
</comment>
<evidence type="ECO:0000256" key="1">
    <source>
        <dbReference type="SAM" id="SignalP"/>
    </source>
</evidence>
<proteinExistence type="predicted"/>
<evidence type="ECO:0000313" key="2">
    <source>
        <dbReference type="EMBL" id="KCZ90581.1"/>
    </source>
</evidence>
<evidence type="ECO:0000313" key="3">
    <source>
        <dbReference type="Proteomes" id="UP000025061"/>
    </source>
</evidence>
<sequence>MVMRQAVGRTLMLSALAVLALAGCAEAESEPSIAEFVFEQLGPQSCELMPVEMDGPRLRAITAENPDAPVAQGTLSGGLEGAFFGGGVYGADADGGLIVGVQGAMVSAADDSVQHLCLLAVSLGPVSPEGEDAAIVPEADMDTAAEGSFIAPYQIWEKDEAGAPRRLAIGTASSGTARFALNAAGQLSGTLEVELSQDDAKALPLTATLTLPLAENIISPVPRLKQNDTQEIAE</sequence>
<keyword evidence="2" id="KW-0449">Lipoprotein</keyword>
<feature type="signal peptide" evidence="1">
    <location>
        <begin position="1"/>
        <end position="27"/>
    </location>
</feature>
<reference evidence="2 3" key="1">
    <citation type="submission" date="2013-04" db="EMBL/GenBank/DDBJ databases">
        <title>Hyphomonas hirschiana VP5 Genome Sequencing.</title>
        <authorList>
            <person name="Lai Q."/>
            <person name="Shao Z."/>
        </authorList>
    </citation>
    <scope>NUCLEOTIDE SEQUENCE [LARGE SCALE GENOMIC DNA]</scope>
    <source>
        <strain evidence="2 3">VP5</strain>
    </source>
</reference>
<dbReference type="PATRIC" id="fig|1280951.3.peg.2742"/>
<dbReference type="EMBL" id="ARYI01000012">
    <property type="protein sequence ID" value="KCZ90581.1"/>
    <property type="molecule type" value="Genomic_DNA"/>
</dbReference>
<dbReference type="Proteomes" id="UP000025061">
    <property type="component" value="Unassembled WGS sequence"/>
</dbReference>
<keyword evidence="1" id="KW-0732">Signal</keyword>
<gene>
    <name evidence="2" type="ORF">HHI_13620</name>
</gene>
<feature type="chain" id="PRO_5001572284" evidence="1">
    <location>
        <begin position="28"/>
        <end position="234"/>
    </location>
</feature>
<name>A0A059FJ83_9PROT</name>
<accession>A0A059FJ83</accession>